<name>A0A7T8HMU5_CALRO</name>
<gene>
    <name evidence="1" type="ORF">FKW44_004499</name>
</gene>
<evidence type="ECO:0000313" key="1">
    <source>
        <dbReference type="EMBL" id="QQP52365.1"/>
    </source>
</evidence>
<sequence length="54" mass="6146">MNVPTVPPPPITTVGPPKAWACCRAWVKGMRSSLRSRYFYMSLQYLNVDILGYL</sequence>
<protein>
    <submittedName>
        <fullName evidence="1">Uncharacterized protein</fullName>
    </submittedName>
</protein>
<reference evidence="2" key="1">
    <citation type="submission" date="2021-01" db="EMBL/GenBank/DDBJ databases">
        <title>Caligus Genome Assembly.</title>
        <authorList>
            <person name="Gallardo-Escarate C."/>
        </authorList>
    </citation>
    <scope>NUCLEOTIDE SEQUENCE [LARGE SCALE GENOMIC DNA]</scope>
</reference>
<proteinExistence type="predicted"/>
<dbReference type="Proteomes" id="UP000595437">
    <property type="component" value="Chromosome 3"/>
</dbReference>
<organism evidence="1 2">
    <name type="scientific">Caligus rogercresseyi</name>
    <name type="common">Sea louse</name>
    <dbReference type="NCBI Taxonomy" id="217165"/>
    <lineage>
        <taxon>Eukaryota</taxon>
        <taxon>Metazoa</taxon>
        <taxon>Ecdysozoa</taxon>
        <taxon>Arthropoda</taxon>
        <taxon>Crustacea</taxon>
        <taxon>Multicrustacea</taxon>
        <taxon>Hexanauplia</taxon>
        <taxon>Copepoda</taxon>
        <taxon>Siphonostomatoida</taxon>
        <taxon>Caligidae</taxon>
        <taxon>Caligus</taxon>
    </lineage>
</organism>
<keyword evidence="2" id="KW-1185">Reference proteome</keyword>
<accession>A0A7T8HMU5</accession>
<dbReference type="AlphaFoldDB" id="A0A7T8HMU5"/>
<dbReference type="EMBL" id="CP045892">
    <property type="protein sequence ID" value="QQP52365.1"/>
    <property type="molecule type" value="Genomic_DNA"/>
</dbReference>
<evidence type="ECO:0000313" key="2">
    <source>
        <dbReference type="Proteomes" id="UP000595437"/>
    </source>
</evidence>